<dbReference type="Proteomes" id="UP001419268">
    <property type="component" value="Unassembled WGS sequence"/>
</dbReference>
<evidence type="ECO:0000256" key="2">
    <source>
        <dbReference type="ARBA" id="ARBA00022692"/>
    </source>
</evidence>
<dbReference type="InterPro" id="IPR056190">
    <property type="entry name" value="NOMO_5th"/>
</dbReference>
<evidence type="ECO:0000313" key="16">
    <source>
        <dbReference type="EMBL" id="KAK9084360.1"/>
    </source>
</evidence>
<dbReference type="Pfam" id="PF23141">
    <property type="entry name" value="Ig_NOMO"/>
    <property type="match status" value="1"/>
</dbReference>
<dbReference type="PANTHER" id="PTHR23303:SF14">
    <property type="entry name" value="BOS COMPLEX SUBUNIT NOMO1-RELATED"/>
    <property type="match status" value="1"/>
</dbReference>
<dbReference type="Gene3D" id="2.60.40.1120">
    <property type="entry name" value="Carboxypeptidase-like, regulatory domain"/>
    <property type="match status" value="1"/>
</dbReference>
<feature type="domain" description="NOMO second beta-sandwich" evidence="11">
    <location>
        <begin position="127"/>
        <end position="217"/>
    </location>
</feature>
<evidence type="ECO:0000259" key="10">
    <source>
        <dbReference type="Pfam" id="PF22902"/>
    </source>
</evidence>
<comment type="subcellular location">
    <subcellularLocation>
        <location evidence="1">Endoplasmic reticulum membrane</location>
        <topology evidence="1">Single-pass type I membrane protein</topology>
    </subcellularLocation>
</comment>
<organism evidence="16 17">
    <name type="scientific">Stephania cephalantha</name>
    <dbReference type="NCBI Taxonomy" id="152367"/>
    <lineage>
        <taxon>Eukaryota</taxon>
        <taxon>Viridiplantae</taxon>
        <taxon>Streptophyta</taxon>
        <taxon>Embryophyta</taxon>
        <taxon>Tracheophyta</taxon>
        <taxon>Spermatophyta</taxon>
        <taxon>Magnoliopsida</taxon>
        <taxon>Ranunculales</taxon>
        <taxon>Menispermaceae</taxon>
        <taxon>Menispermoideae</taxon>
        <taxon>Cissampelideae</taxon>
        <taxon>Stephania</taxon>
    </lineage>
</organism>
<evidence type="ECO:0000259" key="11">
    <source>
        <dbReference type="Pfam" id="PF22904"/>
    </source>
</evidence>
<dbReference type="Pfam" id="PF23194">
    <property type="entry name" value="NOMO_5th"/>
    <property type="match status" value="1"/>
</dbReference>
<feature type="signal peptide" evidence="8">
    <location>
        <begin position="1"/>
        <end position="26"/>
    </location>
</feature>
<dbReference type="Pfam" id="PF23660">
    <property type="entry name" value="NOMO_8th"/>
    <property type="match status" value="1"/>
</dbReference>
<evidence type="ECO:0000256" key="5">
    <source>
        <dbReference type="ARBA" id="ARBA00022989"/>
    </source>
</evidence>
<feature type="domain" description="NOMO eighth prealbumin-like" evidence="15">
    <location>
        <begin position="668"/>
        <end position="774"/>
    </location>
</feature>
<dbReference type="InterPro" id="IPR056189">
    <property type="entry name" value="NOMO_3rd"/>
</dbReference>
<dbReference type="SUPFAM" id="SSF49478">
    <property type="entry name" value="Cna protein B-type domain"/>
    <property type="match status" value="2"/>
</dbReference>
<protein>
    <recommendedName>
        <fullName evidence="18">Nodal modulator 3</fullName>
    </recommendedName>
</protein>
<dbReference type="InterPro" id="IPR055073">
    <property type="entry name" value="NOMO1-like_9th"/>
</dbReference>
<feature type="transmembrane region" description="Helical" evidence="7">
    <location>
        <begin position="1098"/>
        <end position="1120"/>
    </location>
</feature>
<feature type="domain" description="NOMO fifth transthyretin-like" evidence="14">
    <location>
        <begin position="411"/>
        <end position="492"/>
    </location>
</feature>
<dbReference type="Gene3D" id="2.60.40.10">
    <property type="entry name" value="Immunoglobulins"/>
    <property type="match status" value="1"/>
</dbReference>
<evidence type="ECO:0008006" key="18">
    <source>
        <dbReference type="Google" id="ProtNLM"/>
    </source>
</evidence>
<keyword evidence="2 7" id="KW-0812">Transmembrane</keyword>
<keyword evidence="17" id="KW-1185">Reference proteome</keyword>
<comment type="caution">
    <text evidence="16">The sequence shown here is derived from an EMBL/GenBank/DDBJ whole genome shotgun (WGS) entry which is preliminary data.</text>
</comment>
<dbReference type="Pfam" id="PF23193">
    <property type="entry name" value="NOMO_3rd"/>
    <property type="match status" value="1"/>
</dbReference>
<evidence type="ECO:0000259" key="14">
    <source>
        <dbReference type="Pfam" id="PF23194"/>
    </source>
</evidence>
<dbReference type="Pfam" id="PF22898">
    <property type="entry name" value="NOMO1-like_1st"/>
    <property type="match status" value="1"/>
</dbReference>
<evidence type="ECO:0000256" key="6">
    <source>
        <dbReference type="ARBA" id="ARBA00023136"/>
    </source>
</evidence>
<sequence>MDRPEMPLKLIFSLIFAAVSATSALADSIHGCGGFVEASSSLLKSRKPSDAKLDYSHITVELQTVDGLVKDSTQCAPNGYYFIPVYDKGSFVIKVKGPEGWTWHPDKVPVVIDHNGCNANADINFQFTGFSLFGRIKGAVGGKSCSMKDGGPSNVKIDLLSPDDDLISSAFTSSVGRYSFSNVVPGKYKLHATHPNLKVEVRGSSAVELGFENSEVDGIFFVPGYDIQGFVVAQGNPILGVHFYLYSDDVSEVDCPQGSGNSPWPKSALCHAISDGDGKFKFTSLPCGAYELLPYYKGENTVFDVSPPSMAVSVEHHHVTIPQRFQVTGFSVGGRVIGENSVGVDGVKIIVDGLERSITDKNGYYKLDQVTSKRYTIKAEKEHYKFNSLENFLVLPNMASIAEIKAVYYDICGVVRTISAGDKAKVTLTHGPDNFKPQMKHTDGTGRFCFEVPPGEYRLSALSAAPESAPGLLFMPPFVDLTVSKPLLDIEFSQAQVNIYGTVFCKERCDSSVSISLVRPSGKIKSERRTVSLSDGNNDFMFPKVFPGKYMLEIKYKTKLTSNKDDWCWEQSFIDVEVGTDDVQGITFVQKGYWIDIISTHDADGDIRNPDSSKMKLQIKKGSQKICVESPGFHELHLENSCILFGSSPVKFDTLQSSPIYLKGEKYLLKGQIHIDSSSHGNALELTESIIVDILSSDGAIIDARPVRLVSNEDQTGVTVYEYSVWVNLGDELTFVPRDSRKTEEKRILFYPRNNQVSVNSEGCQASISPFVGRPGLYIEGSVSPPLSGVEIRIIADGESSTALLPRGGLALETLTGDDGVFIGGPLYDDTSYRIEASKLGYYLKQVGPNSFSCQKLSQILVKIYSGDESKEQFPSVLLSLSGEDGYRNNSVTGTGGFFQFDNLFPGSFYLRPLLKEFSFSPSAQAVELGSGESKEVVFQATRVAYSATGTVSLLSGQPKEGISVEARSDKGYYEETRTDSYGSYRLRGLLPDTTYWIYTIVRGIIGRQRLQIEFLDPSFLSLPIGSIDRKNITFLDAEETYRDILKCLGENYRFRKPNEKHKVVEGASVGGISLVERTYVKPLAGFFRLIGVRRGGFLLVLLLGLISYSHGFISLCLIFDIVCNEALHCFHVAYKFENEVREVQEVPSVHAYPLVTGSGAITYFKCIRTIKIFYSVAKQNLIFKPKDIHRNLIKTQVAIL</sequence>
<keyword evidence="3 8" id="KW-0732">Signal</keyword>
<gene>
    <name evidence="16" type="ORF">Scep_030831</name>
</gene>
<dbReference type="SUPFAM" id="SSF49464">
    <property type="entry name" value="Carboxypeptidase regulatory domain-like"/>
    <property type="match status" value="1"/>
</dbReference>
<proteinExistence type="predicted"/>
<dbReference type="InterPro" id="IPR056319">
    <property type="entry name" value="NOMO_7th"/>
</dbReference>
<evidence type="ECO:0000256" key="4">
    <source>
        <dbReference type="ARBA" id="ARBA00022824"/>
    </source>
</evidence>
<feature type="domain" description="NOMO-like N-terminal beta-sandwich" evidence="9">
    <location>
        <begin position="48"/>
        <end position="125"/>
    </location>
</feature>
<feature type="chain" id="PRO_5042877715" description="Nodal modulator 3" evidence="8">
    <location>
        <begin position="27"/>
        <end position="1201"/>
    </location>
</feature>
<feature type="domain" description="NOMO-like ninth beta-sandwich" evidence="10">
    <location>
        <begin position="776"/>
        <end position="848"/>
    </location>
</feature>
<dbReference type="InterPro" id="IPR055075">
    <property type="entry name" value="NOMO-like_N"/>
</dbReference>
<evidence type="ECO:0000256" key="8">
    <source>
        <dbReference type="SAM" id="SignalP"/>
    </source>
</evidence>
<evidence type="ECO:0000256" key="1">
    <source>
        <dbReference type="ARBA" id="ARBA00004115"/>
    </source>
</evidence>
<keyword evidence="6 7" id="KW-0472">Membrane</keyword>
<feature type="domain" description="NOMO seventh transthyretin-like" evidence="12">
    <location>
        <begin position="594"/>
        <end position="666"/>
    </location>
</feature>
<accession>A0AAP0HIY9</accession>
<dbReference type="InterPro" id="IPR008969">
    <property type="entry name" value="CarboxyPept-like_regulatory"/>
</dbReference>
<dbReference type="EMBL" id="JBBNAG010000013">
    <property type="protein sequence ID" value="KAK9084360.1"/>
    <property type="molecule type" value="Genomic_DNA"/>
</dbReference>
<keyword evidence="5 7" id="KW-1133">Transmembrane helix</keyword>
<dbReference type="InterPro" id="IPR056187">
    <property type="entry name" value="NOMO_8th"/>
</dbReference>
<dbReference type="InterPro" id="IPR055074">
    <property type="entry name" value="NOMO1-3_2nd"/>
</dbReference>
<evidence type="ECO:0000259" key="9">
    <source>
        <dbReference type="Pfam" id="PF22898"/>
    </source>
</evidence>
<dbReference type="PANTHER" id="PTHR23303">
    <property type="entry name" value="CARBOXYPEPTIDASE REGULATORY REGION-CONTAINING"/>
    <property type="match status" value="1"/>
</dbReference>
<dbReference type="InterPro" id="IPR013783">
    <property type="entry name" value="Ig-like_fold"/>
</dbReference>
<feature type="domain" description="NOMO third transthyretin-like" evidence="13">
    <location>
        <begin position="266"/>
        <end position="328"/>
    </location>
</feature>
<evidence type="ECO:0000259" key="13">
    <source>
        <dbReference type="Pfam" id="PF23193"/>
    </source>
</evidence>
<dbReference type="InterPro" id="IPR051417">
    <property type="entry name" value="SDr/BOS_complex"/>
</dbReference>
<evidence type="ECO:0000259" key="12">
    <source>
        <dbReference type="Pfam" id="PF23141"/>
    </source>
</evidence>
<evidence type="ECO:0000256" key="3">
    <source>
        <dbReference type="ARBA" id="ARBA00022729"/>
    </source>
</evidence>
<reference evidence="16 17" key="1">
    <citation type="submission" date="2024-01" db="EMBL/GenBank/DDBJ databases">
        <title>Genome assemblies of Stephania.</title>
        <authorList>
            <person name="Yang L."/>
        </authorList>
    </citation>
    <scope>NUCLEOTIDE SEQUENCE [LARGE SCALE GENOMIC DNA]</scope>
    <source>
        <strain evidence="16">JXDWG</strain>
        <tissue evidence="16">Leaf</tissue>
    </source>
</reference>
<evidence type="ECO:0000313" key="17">
    <source>
        <dbReference type="Proteomes" id="UP001419268"/>
    </source>
</evidence>
<dbReference type="Pfam" id="PF22902">
    <property type="entry name" value="NOMO1-like_9th"/>
    <property type="match status" value="1"/>
</dbReference>
<dbReference type="Pfam" id="PF22904">
    <property type="entry name" value="NOMO1-like_2nd"/>
    <property type="match status" value="1"/>
</dbReference>
<evidence type="ECO:0000256" key="7">
    <source>
        <dbReference type="SAM" id="Phobius"/>
    </source>
</evidence>
<evidence type="ECO:0000259" key="15">
    <source>
        <dbReference type="Pfam" id="PF23660"/>
    </source>
</evidence>
<dbReference type="GO" id="GO:0005789">
    <property type="term" value="C:endoplasmic reticulum membrane"/>
    <property type="evidence" value="ECO:0007669"/>
    <property type="project" value="UniProtKB-SubCell"/>
</dbReference>
<name>A0AAP0HIY9_9MAGN</name>
<keyword evidence="4" id="KW-0256">Endoplasmic reticulum</keyword>
<dbReference type="AlphaFoldDB" id="A0AAP0HIY9"/>